<dbReference type="GeneID" id="20079788"/>
<organism evidence="2">
    <name type="scientific">Aphanomyces invadans</name>
    <dbReference type="NCBI Taxonomy" id="157072"/>
    <lineage>
        <taxon>Eukaryota</taxon>
        <taxon>Sar</taxon>
        <taxon>Stramenopiles</taxon>
        <taxon>Oomycota</taxon>
        <taxon>Saprolegniomycetes</taxon>
        <taxon>Saprolegniales</taxon>
        <taxon>Verrucalvaceae</taxon>
        <taxon>Aphanomyces</taxon>
    </lineage>
</organism>
<sequence length="274" mass="30327">MELPRRGRFLAKDPPHANSDNIRGIFGTLPLATMLEELPVHGRQHVRAEVGITTPALATQAIDRLENAMRLLEDVYGYVTNAEMQGHARTSMLAELGSLIIEAKKAADCTIALFHDTLAHLPTPPSPPRALPHKDVPEAVPSTLTSSPSISCHLVDDEDDFEPNTTSQSPPRRKVAAASDLPDVKPPITKNLPSPKQRQLKAPSPPKAAMSHARLDSKNARLWKDLHAEFHAKKAELKQLRRRIGDAERLTKTQIHDHTQALRGLERLQLDLPR</sequence>
<evidence type="ECO:0000256" key="1">
    <source>
        <dbReference type="SAM" id="MobiDB-lite"/>
    </source>
</evidence>
<reference evidence="2" key="1">
    <citation type="submission" date="2013-12" db="EMBL/GenBank/DDBJ databases">
        <title>The Genome Sequence of Aphanomyces invadans NJM9701.</title>
        <authorList>
            <consortium name="The Broad Institute Genomics Platform"/>
            <person name="Russ C."/>
            <person name="Tyler B."/>
            <person name="van West P."/>
            <person name="Dieguez-Uribeondo J."/>
            <person name="Young S.K."/>
            <person name="Zeng Q."/>
            <person name="Gargeya S."/>
            <person name="Fitzgerald M."/>
            <person name="Abouelleil A."/>
            <person name="Alvarado L."/>
            <person name="Chapman S.B."/>
            <person name="Gainer-Dewar J."/>
            <person name="Goldberg J."/>
            <person name="Griggs A."/>
            <person name="Gujja S."/>
            <person name="Hansen M."/>
            <person name="Howarth C."/>
            <person name="Imamovic A."/>
            <person name="Ireland A."/>
            <person name="Larimer J."/>
            <person name="McCowan C."/>
            <person name="Murphy C."/>
            <person name="Pearson M."/>
            <person name="Poon T.W."/>
            <person name="Priest M."/>
            <person name="Roberts A."/>
            <person name="Saif S."/>
            <person name="Shea T."/>
            <person name="Sykes S."/>
            <person name="Wortman J."/>
            <person name="Nusbaum C."/>
            <person name="Birren B."/>
        </authorList>
    </citation>
    <scope>NUCLEOTIDE SEQUENCE [LARGE SCALE GENOMIC DNA]</scope>
    <source>
        <strain evidence="2">NJM9701</strain>
    </source>
</reference>
<proteinExistence type="predicted"/>
<gene>
    <name evidence="2" type="ORF">H310_02738</name>
</gene>
<dbReference type="AlphaFoldDB" id="A0A024UK01"/>
<dbReference type="VEuPathDB" id="FungiDB:H310_02738"/>
<evidence type="ECO:0000313" key="2">
    <source>
        <dbReference type="EMBL" id="ETW06495.1"/>
    </source>
</evidence>
<protein>
    <submittedName>
        <fullName evidence="2">Uncharacterized protein</fullName>
    </submittedName>
</protein>
<dbReference type="EMBL" id="KI913955">
    <property type="protein sequence ID" value="ETW06495.1"/>
    <property type="molecule type" value="Genomic_DNA"/>
</dbReference>
<feature type="region of interest" description="Disordered" evidence="1">
    <location>
        <begin position="124"/>
        <end position="210"/>
    </location>
</feature>
<name>A0A024UK01_9STRA</name>
<accession>A0A024UK01</accession>
<dbReference type="OrthoDB" id="69176at2759"/>
<dbReference type="RefSeq" id="XP_008864570.1">
    <property type="nucleotide sequence ID" value="XM_008866348.1"/>
</dbReference>